<dbReference type="RefSeq" id="WP_010341435.1">
    <property type="nucleotide sequence ID" value="NZ_CP132343.1"/>
</dbReference>
<evidence type="ECO:0008006" key="4">
    <source>
        <dbReference type="Google" id="ProtNLM"/>
    </source>
</evidence>
<dbReference type="GeneID" id="93877381"/>
<dbReference type="GO" id="GO:0046677">
    <property type="term" value="P:response to antibiotic"/>
    <property type="evidence" value="ECO:0007669"/>
    <property type="project" value="TreeGrafter"/>
</dbReference>
<dbReference type="OrthoDB" id="9811967at2"/>
<evidence type="ECO:0000313" key="2">
    <source>
        <dbReference type="EMBL" id="PPU80277.1"/>
    </source>
</evidence>
<keyword evidence="1" id="KW-0472">Membrane</keyword>
<organism evidence="2 3">
    <name type="scientific">Xanthomonas sacchari</name>
    <dbReference type="NCBI Taxonomy" id="56458"/>
    <lineage>
        <taxon>Bacteria</taxon>
        <taxon>Pseudomonadati</taxon>
        <taxon>Pseudomonadota</taxon>
        <taxon>Gammaproteobacteria</taxon>
        <taxon>Lysobacterales</taxon>
        <taxon>Lysobacteraceae</taxon>
        <taxon>Xanthomonas</taxon>
    </lineage>
</organism>
<evidence type="ECO:0000313" key="3">
    <source>
        <dbReference type="Proteomes" id="UP000247346"/>
    </source>
</evidence>
<sequence>MFTTLVAVIVALVLGHVAPGMVASLRRFDAFGDWLSWLDTHAGEGSAWRGRYGIALALLPPLLLVGLLQWLLAAPHLGLLTLLFGIAVLAFSWGPRDLDTDVEAIIDADDAAARQLAVARLQADGGPLRADPAGLVEAVAVSALRRWFAVLFWFLLLGPFGALGYRLLALAAVGPYASRLPPSTAAGARALLTALEWPVAHLMTFSLALVGNFEAVFGAWRAAGSKRWQLDVGFLGPVACASVRGELDAEAHDYSDAGMVVPALRRLPELRDAMSQVWRVLLLWLVLLALLVIAGWVS</sequence>
<protein>
    <recommendedName>
        <fullName evidence="4">Transmembrane protein</fullName>
    </recommendedName>
</protein>
<feature type="transmembrane region" description="Helical" evidence="1">
    <location>
        <begin position="277"/>
        <end position="297"/>
    </location>
</feature>
<dbReference type="EMBL" id="MDEK01000021">
    <property type="protein sequence ID" value="PPU80277.1"/>
    <property type="molecule type" value="Genomic_DNA"/>
</dbReference>
<dbReference type="PANTHER" id="PTHR38684">
    <property type="entry name" value="PROTEIN AMPE"/>
    <property type="match status" value="1"/>
</dbReference>
<evidence type="ECO:0000256" key="1">
    <source>
        <dbReference type="SAM" id="Phobius"/>
    </source>
</evidence>
<dbReference type="Proteomes" id="UP000247346">
    <property type="component" value="Unassembled WGS sequence"/>
</dbReference>
<reference evidence="2 3" key="1">
    <citation type="submission" date="2016-08" db="EMBL/GenBank/DDBJ databases">
        <authorList>
            <person name="Seilhamer J.J."/>
        </authorList>
    </citation>
    <scope>NUCLEOTIDE SEQUENCE [LARGE SCALE GENOMIC DNA]</scope>
    <source>
        <strain evidence="2 3">CFBP4641</strain>
    </source>
</reference>
<gene>
    <name evidence="2" type="ORF">XsacCFBP4641_18935</name>
</gene>
<feature type="transmembrane region" description="Helical" evidence="1">
    <location>
        <begin position="147"/>
        <end position="169"/>
    </location>
</feature>
<keyword evidence="1" id="KW-0812">Transmembrane</keyword>
<accession>A0A2P5YZE7</accession>
<feature type="transmembrane region" description="Helical" evidence="1">
    <location>
        <begin position="77"/>
        <end position="94"/>
    </location>
</feature>
<comment type="caution">
    <text evidence="2">The sequence shown here is derived from an EMBL/GenBank/DDBJ whole genome shotgun (WGS) entry which is preliminary data.</text>
</comment>
<dbReference type="GO" id="GO:0005886">
    <property type="term" value="C:plasma membrane"/>
    <property type="evidence" value="ECO:0007669"/>
    <property type="project" value="TreeGrafter"/>
</dbReference>
<keyword evidence="1" id="KW-1133">Transmembrane helix</keyword>
<dbReference type="AlphaFoldDB" id="A0A2P5YZE7"/>
<proteinExistence type="predicted"/>
<name>A0A2P5YZE7_9XANT</name>
<dbReference type="PANTHER" id="PTHR38684:SF1">
    <property type="entry name" value="PROTEIN AMPE"/>
    <property type="match status" value="1"/>
</dbReference>
<dbReference type="InterPro" id="IPR052966">
    <property type="entry name" value="Beta-lactamase_Reg"/>
</dbReference>
<dbReference type="STRING" id="56458.SB85_11060"/>